<keyword evidence="4" id="KW-0812">Transmembrane</keyword>
<dbReference type="VEuPathDB" id="TriTrypDB:Lsey_0392_0030"/>
<evidence type="ECO:0000256" key="8">
    <source>
        <dbReference type="ARBA" id="ARBA00023136"/>
    </source>
</evidence>
<evidence type="ECO:0000256" key="1">
    <source>
        <dbReference type="ARBA" id="ARBA00004448"/>
    </source>
</evidence>
<evidence type="ECO:0000256" key="6">
    <source>
        <dbReference type="ARBA" id="ARBA00022989"/>
    </source>
</evidence>
<sequence>MSSAVGAQAIPKAFPKVFHSWVGSGRIFNFLKPYEKNPVIAYLNSIYNTAPLFKWSLSIVPLYGIVSGNPPVEKIDFNSSVALCATGCVWFVYALLIQPQNSGSRSLALVNICLASVNGYNCYRSAVYQRNQAVKVKKIE</sequence>
<evidence type="ECO:0000256" key="3">
    <source>
        <dbReference type="ARBA" id="ARBA00022448"/>
    </source>
</evidence>
<keyword evidence="7 9" id="KW-0496">Mitochondrion</keyword>
<dbReference type="Proteomes" id="UP000038009">
    <property type="component" value="Unassembled WGS sequence"/>
</dbReference>
<keyword evidence="6" id="KW-1133">Transmembrane helix</keyword>
<reference evidence="10 11" key="1">
    <citation type="journal article" date="2015" name="PLoS Pathog.">
        <title>Leptomonas seymouri: Adaptations to the Dixenous Life Cycle Analyzed by Genome Sequencing, Transcriptome Profiling and Co-infection with Leishmania donovani.</title>
        <authorList>
            <person name="Kraeva N."/>
            <person name="Butenko A."/>
            <person name="Hlavacova J."/>
            <person name="Kostygov A."/>
            <person name="Myskova J."/>
            <person name="Grybchuk D."/>
            <person name="Lestinova T."/>
            <person name="Votypka J."/>
            <person name="Volf P."/>
            <person name="Opperdoes F."/>
            <person name="Flegontov P."/>
            <person name="Lukes J."/>
            <person name="Yurchenko V."/>
        </authorList>
    </citation>
    <scope>NUCLEOTIDE SEQUENCE [LARGE SCALE GENOMIC DNA]</scope>
    <source>
        <strain evidence="10 11">ATCC 30220</strain>
    </source>
</reference>
<evidence type="ECO:0000256" key="7">
    <source>
        <dbReference type="ARBA" id="ARBA00023128"/>
    </source>
</evidence>
<evidence type="ECO:0000256" key="2">
    <source>
        <dbReference type="ARBA" id="ARBA00006416"/>
    </source>
</evidence>
<proteinExistence type="inferred from homology"/>
<keyword evidence="11" id="KW-1185">Reference proteome</keyword>
<protein>
    <recommendedName>
        <fullName evidence="9">Mitochondrial pyruvate carrier</fullName>
    </recommendedName>
</protein>
<comment type="function">
    <text evidence="9">Mediates the uptake of pyruvate into mitochondria.</text>
</comment>
<comment type="similarity">
    <text evidence="2 9">Belongs to the mitochondrial pyruvate carrier (MPC) (TC 2.A.105) family.</text>
</comment>
<evidence type="ECO:0000313" key="11">
    <source>
        <dbReference type="Proteomes" id="UP000038009"/>
    </source>
</evidence>
<gene>
    <name evidence="10" type="ORF">ABL78_7631</name>
</gene>
<dbReference type="OMA" id="MKWSLSI"/>
<dbReference type="OrthoDB" id="869189at2759"/>
<dbReference type="GO" id="GO:0006850">
    <property type="term" value="P:pyruvate import into mitochondria"/>
    <property type="evidence" value="ECO:0007669"/>
    <property type="project" value="InterPro"/>
</dbReference>
<evidence type="ECO:0000256" key="9">
    <source>
        <dbReference type="RuleBase" id="RU363100"/>
    </source>
</evidence>
<dbReference type="EMBL" id="LJSK01000392">
    <property type="protein sequence ID" value="KPI83336.1"/>
    <property type="molecule type" value="Genomic_DNA"/>
</dbReference>
<dbReference type="AlphaFoldDB" id="A0A0N0P2T5"/>
<keyword evidence="10" id="KW-0670">Pyruvate</keyword>
<accession>A0A0N0P2T5</accession>
<comment type="subcellular location">
    <subcellularLocation>
        <location evidence="1 9">Mitochondrion inner membrane</location>
        <topology evidence="1 9">Multi-pass membrane protein</topology>
    </subcellularLocation>
</comment>
<evidence type="ECO:0000256" key="5">
    <source>
        <dbReference type="ARBA" id="ARBA00022792"/>
    </source>
</evidence>
<keyword evidence="3 9" id="KW-0813">Transport</keyword>
<dbReference type="InterPro" id="IPR005336">
    <property type="entry name" value="MPC"/>
</dbReference>
<dbReference type="GO" id="GO:0005743">
    <property type="term" value="C:mitochondrial inner membrane"/>
    <property type="evidence" value="ECO:0007669"/>
    <property type="project" value="UniProtKB-SubCell"/>
</dbReference>
<dbReference type="Pfam" id="PF03650">
    <property type="entry name" value="MPC"/>
    <property type="match status" value="1"/>
</dbReference>
<keyword evidence="8" id="KW-0472">Membrane</keyword>
<keyword evidence="5 9" id="KW-0999">Mitochondrion inner membrane</keyword>
<evidence type="ECO:0000313" key="10">
    <source>
        <dbReference type="EMBL" id="KPI83336.1"/>
    </source>
</evidence>
<comment type="caution">
    <text evidence="10">The sequence shown here is derived from an EMBL/GenBank/DDBJ whole genome shotgun (WGS) entry which is preliminary data.</text>
</comment>
<organism evidence="10 11">
    <name type="scientific">Leptomonas seymouri</name>
    <dbReference type="NCBI Taxonomy" id="5684"/>
    <lineage>
        <taxon>Eukaryota</taxon>
        <taxon>Discoba</taxon>
        <taxon>Euglenozoa</taxon>
        <taxon>Kinetoplastea</taxon>
        <taxon>Metakinetoplastina</taxon>
        <taxon>Trypanosomatida</taxon>
        <taxon>Trypanosomatidae</taxon>
        <taxon>Leishmaniinae</taxon>
        <taxon>Leptomonas</taxon>
    </lineage>
</organism>
<evidence type="ECO:0000256" key="4">
    <source>
        <dbReference type="ARBA" id="ARBA00022692"/>
    </source>
</evidence>
<name>A0A0N0P2T5_LEPSE</name>